<dbReference type="Proteomes" id="UP000706333">
    <property type="component" value="Unassembled WGS sequence"/>
</dbReference>
<comment type="caution">
    <text evidence="1">The sequence shown here is derived from an EMBL/GenBank/DDBJ whole genome shotgun (WGS) entry which is preliminary data.</text>
</comment>
<proteinExistence type="predicted"/>
<dbReference type="EMBL" id="NHSD01000180">
    <property type="protein sequence ID" value="MBK5926875.1"/>
    <property type="molecule type" value="Genomic_DNA"/>
</dbReference>
<dbReference type="SUPFAM" id="SSF53850">
    <property type="entry name" value="Periplasmic binding protein-like II"/>
    <property type="match status" value="1"/>
</dbReference>
<reference evidence="1" key="1">
    <citation type="submission" date="2017-05" db="EMBL/GenBank/DDBJ databases">
        <authorList>
            <person name="Imhoff J.F."/>
            <person name="Rahn T."/>
            <person name="Kuenzel S."/>
            <person name="Neulinger S.C."/>
        </authorList>
    </citation>
    <scope>NUCLEOTIDE SEQUENCE</scope>
    <source>
        <strain evidence="1">LMG 28126</strain>
    </source>
</reference>
<dbReference type="InterPro" id="IPR011852">
    <property type="entry name" value="TRAP_TAXI"/>
</dbReference>
<name>A0A934TJE3_9RHOB</name>
<keyword evidence="2" id="KW-1185">Reference proteome</keyword>
<organism evidence="1 2">
    <name type="scientific">Rhodobaculum claviforme</name>
    <dbReference type="NCBI Taxonomy" id="1549854"/>
    <lineage>
        <taxon>Bacteria</taxon>
        <taxon>Pseudomonadati</taxon>
        <taxon>Pseudomonadota</taxon>
        <taxon>Alphaproteobacteria</taxon>
        <taxon>Rhodobacterales</taxon>
        <taxon>Paracoccaceae</taxon>
        <taxon>Rhodobaculum</taxon>
    </lineage>
</organism>
<reference evidence="1" key="2">
    <citation type="journal article" date="2020" name="Microorganisms">
        <title>Osmotic Adaptation and Compatible Solute Biosynthesis of Phototrophic Bacteria as Revealed from Genome Analyses.</title>
        <authorList>
            <person name="Imhoff J.F."/>
            <person name="Rahn T."/>
            <person name="Kunzel S."/>
            <person name="Keller A."/>
            <person name="Neulinger S.C."/>
        </authorList>
    </citation>
    <scope>NUCLEOTIDE SEQUENCE</scope>
    <source>
        <strain evidence="1">LMG 28126</strain>
    </source>
</reference>
<protein>
    <submittedName>
        <fullName evidence="1">C4-dicarboxylate ABC transporter substrate-binding protein</fullName>
    </submittedName>
</protein>
<dbReference type="PANTHER" id="PTHR42941">
    <property type="entry name" value="SLL1037 PROTEIN"/>
    <property type="match status" value="1"/>
</dbReference>
<dbReference type="AlphaFoldDB" id="A0A934TJE3"/>
<evidence type="ECO:0000313" key="2">
    <source>
        <dbReference type="Proteomes" id="UP000706333"/>
    </source>
</evidence>
<evidence type="ECO:0000313" key="1">
    <source>
        <dbReference type="EMBL" id="MBK5926875.1"/>
    </source>
</evidence>
<accession>A0A934TJE3</accession>
<gene>
    <name evidence="1" type="ORF">CCR87_05870</name>
</gene>
<dbReference type="PANTHER" id="PTHR42941:SF1">
    <property type="entry name" value="SLL1037 PROTEIN"/>
    <property type="match status" value="1"/>
</dbReference>
<dbReference type="Gene3D" id="3.40.190.10">
    <property type="entry name" value="Periplasmic binding protein-like II"/>
    <property type="match status" value="2"/>
</dbReference>
<dbReference type="Pfam" id="PF16868">
    <property type="entry name" value="NMT1_3"/>
    <property type="match status" value="1"/>
</dbReference>
<sequence length="344" mass="36818">MALLGMAGLAAPLGAQTLERNILTGGPTGTYIQMGRDIADAAASCGITLNVRESAGSLENFLGVRMRPQTQFGIVQSDVLEYLDTFAAEESDLARAVAGVRIAFPLHDEEVHVLARRDIGSLRDLADRRVSIGVEDSGTFLTASLVLDLAQVVPGTRVLESADTSLQLLLDDRIDAFFYVAGAPAAIFGSPRIDPARFHLLPITDPTLQAVYRPTSIAAGTYPFQADAVDVVAVKAVLMTYEFNPRRNAYHRESCRAVADIAQVISTRFQALQESGHPKWRQVDLSDLPPGWDVAGCVLAGLTPGRALRCDDPGAPTSATVPPGTAESEANRAYRRRICEAVGC</sequence>
<dbReference type="NCBIfam" id="TIGR02122">
    <property type="entry name" value="TRAP_TAXI"/>
    <property type="match status" value="1"/>
</dbReference>